<dbReference type="Proteomes" id="UP000799779">
    <property type="component" value="Unassembled WGS sequence"/>
</dbReference>
<feature type="compositionally biased region" description="Polar residues" evidence="1">
    <location>
        <begin position="705"/>
        <end position="716"/>
    </location>
</feature>
<feature type="compositionally biased region" description="Low complexity" evidence="1">
    <location>
        <begin position="732"/>
        <end position="743"/>
    </location>
</feature>
<feature type="compositionally biased region" description="Polar residues" evidence="1">
    <location>
        <begin position="1003"/>
        <end position="1016"/>
    </location>
</feature>
<organism evidence="3 4">
    <name type="scientific">Amniculicola lignicola CBS 123094</name>
    <dbReference type="NCBI Taxonomy" id="1392246"/>
    <lineage>
        <taxon>Eukaryota</taxon>
        <taxon>Fungi</taxon>
        <taxon>Dikarya</taxon>
        <taxon>Ascomycota</taxon>
        <taxon>Pezizomycotina</taxon>
        <taxon>Dothideomycetes</taxon>
        <taxon>Pleosporomycetidae</taxon>
        <taxon>Pleosporales</taxon>
        <taxon>Amniculicolaceae</taxon>
        <taxon>Amniculicola</taxon>
    </lineage>
</organism>
<dbReference type="PANTHER" id="PTHR39601">
    <property type="entry name" value="CHORIOGENIN HMINOR"/>
    <property type="match status" value="1"/>
</dbReference>
<gene>
    <name evidence="3" type="ORF">P154DRAFT_480233</name>
</gene>
<dbReference type="EMBL" id="ML977557">
    <property type="protein sequence ID" value="KAF2007425.1"/>
    <property type="molecule type" value="Genomic_DNA"/>
</dbReference>
<keyword evidence="4" id="KW-1185">Reference proteome</keyword>
<dbReference type="AlphaFoldDB" id="A0A6A5X3E7"/>
<proteinExistence type="predicted"/>
<evidence type="ECO:0000313" key="3">
    <source>
        <dbReference type="EMBL" id="KAF2007425.1"/>
    </source>
</evidence>
<feature type="compositionally biased region" description="Polar residues" evidence="1">
    <location>
        <begin position="864"/>
        <end position="874"/>
    </location>
</feature>
<feature type="region of interest" description="Disordered" evidence="1">
    <location>
        <begin position="1"/>
        <end position="34"/>
    </location>
</feature>
<sequence length="1058" mass="116791">MSLEETPSRSPISAQKPRPAVPSRTTSLKYLCPSHTDGKRNFTTTFSSAKAKASGEIPASSCGPVRSNTGLQGLIVKDGAAGFVNKQPLINMKRSSSSASSSRISRRSTVCNTTIRNPMRPARVKRWSGLTRTETDWDGLRRDPELWFEDGDCLVHLYARGQSRRGPSFCVPFRALRQRNCGGMFSLCFAQVSPTSGTQSSRRVSFGSAAAASSTNTCELYIPAPEEMSREDSFKWHITTRNFFAYIFGMPLVGTSLGQTLIDLQERLHLFRSGQINNFTDFLQYAEKQGYRDLVDCPDYALAFLFYAEHYQLRDVWIDAFVHTVGMNDSLCLSEEFKLISRITKALITRAYLDMDIHLGRVMVALSNFLEDGLSSTLLGLSLGARTHLDQFRSFLHSFYVEKFGYWPPPKGAPFSKALYQSMYFDIRNVYEYLVDRESTLDIASQKLATGGICVLQNVKAFDKRHNFLSLPHPVPLLPQYESQNRKTSSQKGLRTLTLGSKQAKTDRYLTSRAALTAATNTRDISVISSPLVKAYMRFERQCALNHQRGEKVSMADSRKVRWLLIYGILQYLVSALRAPKEVQEADEAVYPLCCLVPEQPPWEVGTKVLTAPAIPSVEVPLEAVTDILSNSISSDPCSLMSTPITQSTIQPDCETDGDYFTHTNQDAPLQTRPMSVEVPAPLRISAPIRNSSIRSFGRLSFTGKNSRRNSASAAPQATAPFVEPRSEEESPSQPLSRWSSIYDSKRSSKSVLPDGAGPDTSWLRTVTPEPNLRPSKLELNTNIFGSQARTPILDSYQMDQLVSPVHSEAPNFPNSSDSGSSKDGSMWSDASSCTSSKSSTHNDSPSSKLYVLGDKNPLRGSVQIESAPSPNVKRSSRSSSISTPTRHADFRFSFDKAQSNEFHNLVSYSHSASSSIDDSLIGVALSAPPPPMASMSVDALPLNTGKENPFARSFSTEYLVPAPKADLKSIPPFADRSPPSAPNTKEKESVLDIFSALSLGPSQYKSANEDTSTGHAGSEMSRDVQLAVTVSAKQVEHIEAKAKKERRKSFGFSLRRR</sequence>
<name>A0A6A5X3E7_9PLEO</name>
<accession>A0A6A5X3E7</accession>
<feature type="domain" description="DUF8004" evidence="2">
    <location>
        <begin position="280"/>
        <end position="371"/>
    </location>
</feature>
<evidence type="ECO:0000313" key="4">
    <source>
        <dbReference type="Proteomes" id="UP000799779"/>
    </source>
</evidence>
<feature type="compositionally biased region" description="Low complexity" evidence="1">
    <location>
        <begin position="816"/>
        <end position="848"/>
    </location>
</feature>
<dbReference type="OrthoDB" id="4114825at2759"/>
<dbReference type="PANTHER" id="PTHR39601:SF1">
    <property type="entry name" value="CHORIOGENIN HMINOR"/>
    <property type="match status" value="1"/>
</dbReference>
<evidence type="ECO:0000256" key="1">
    <source>
        <dbReference type="SAM" id="MobiDB-lite"/>
    </source>
</evidence>
<feature type="region of interest" description="Disordered" evidence="1">
    <location>
        <begin position="705"/>
        <end position="779"/>
    </location>
</feature>
<evidence type="ECO:0000259" key="2">
    <source>
        <dbReference type="Pfam" id="PF26013"/>
    </source>
</evidence>
<dbReference type="InterPro" id="IPR058317">
    <property type="entry name" value="DUF8004"/>
</dbReference>
<dbReference type="Pfam" id="PF26013">
    <property type="entry name" value="DUF8004"/>
    <property type="match status" value="1"/>
</dbReference>
<feature type="region of interest" description="Disordered" evidence="1">
    <location>
        <begin position="1003"/>
        <end position="1023"/>
    </location>
</feature>
<protein>
    <recommendedName>
        <fullName evidence="2">DUF8004 domain-containing protein</fullName>
    </recommendedName>
</protein>
<feature type="region of interest" description="Disordered" evidence="1">
    <location>
        <begin position="806"/>
        <end position="885"/>
    </location>
</feature>
<reference evidence="3" key="1">
    <citation type="journal article" date="2020" name="Stud. Mycol.">
        <title>101 Dothideomycetes genomes: a test case for predicting lifestyles and emergence of pathogens.</title>
        <authorList>
            <person name="Haridas S."/>
            <person name="Albert R."/>
            <person name="Binder M."/>
            <person name="Bloem J."/>
            <person name="Labutti K."/>
            <person name="Salamov A."/>
            <person name="Andreopoulos B."/>
            <person name="Baker S."/>
            <person name="Barry K."/>
            <person name="Bills G."/>
            <person name="Bluhm B."/>
            <person name="Cannon C."/>
            <person name="Castanera R."/>
            <person name="Culley D."/>
            <person name="Daum C."/>
            <person name="Ezra D."/>
            <person name="Gonzalez J."/>
            <person name="Henrissat B."/>
            <person name="Kuo A."/>
            <person name="Liang C."/>
            <person name="Lipzen A."/>
            <person name="Lutzoni F."/>
            <person name="Magnuson J."/>
            <person name="Mondo S."/>
            <person name="Nolan M."/>
            <person name="Ohm R."/>
            <person name="Pangilinan J."/>
            <person name="Park H.-J."/>
            <person name="Ramirez L."/>
            <person name="Alfaro M."/>
            <person name="Sun H."/>
            <person name="Tritt A."/>
            <person name="Yoshinaga Y."/>
            <person name="Zwiers L.-H."/>
            <person name="Turgeon B."/>
            <person name="Goodwin S."/>
            <person name="Spatafora J."/>
            <person name="Crous P."/>
            <person name="Grigoriev I."/>
        </authorList>
    </citation>
    <scope>NUCLEOTIDE SEQUENCE</scope>
    <source>
        <strain evidence="3">CBS 123094</strain>
    </source>
</reference>